<evidence type="ECO:0008006" key="3">
    <source>
        <dbReference type="Google" id="ProtNLM"/>
    </source>
</evidence>
<gene>
    <name evidence="1" type="ORF">SAMN05660350_00396</name>
</gene>
<dbReference type="AlphaFoldDB" id="A0A1M7S2E0"/>
<dbReference type="EMBL" id="FRDM01000001">
    <property type="protein sequence ID" value="SHN52524.1"/>
    <property type="molecule type" value="Genomic_DNA"/>
</dbReference>
<evidence type="ECO:0000313" key="1">
    <source>
        <dbReference type="EMBL" id="SHN52524.1"/>
    </source>
</evidence>
<dbReference type="OrthoDB" id="2962349at2"/>
<dbReference type="Proteomes" id="UP000184428">
    <property type="component" value="Unassembled WGS sequence"/>
</dbReference>
<organism evidence="1 2">
    <name type="scientific">Geodermatophilus obscurus</name>
    <dbReference type="NCBI Taxonomy" id="1861"/>
    <lineage>
        <taxon>Bacteria</taxon>
        <taxon>Bacillati</taxon>
        <taxon>Actinomycetota</taxon>
        <taxon>Actinomycetes</taxon>
        <taxon>Geodermatophilales</taxon>
        <taxon>Geodermatophilaceae</taxon>
        <taxon>Geodermatophilus</taxon>
    </lineage>
</organism>
<reference evidence="1 2" key="1">
    <citation type="submission" date="2016-12" db="EMBL/GenBank/DDBJ databases">
        <authorList>
            <person name="Song W.-J."/>
            <person name="Kurnit D.M."/>
        </authorList>
    </citation>
    <scope>NUCLEOTIDE SEQUENCE [LARGE SCALE GENOMIC DNA]</scope>
    <source>
        <strain evidence="1 2">DSM 43162</strain>
    </source>
</reference>
<accession>A0A1M7S2E0</accession>
<proteinExistence type="predicted"/>
<name>A0A1M7S2E0_9ACTN</name>
<protein>
    <recommendedName>
        <fullName evidence="3">Heme peroxidase</fullName>
    </recommendedName>
</protein>
<dbReference type="RefSeq" id="WP_083605910.1">
    <property type="nucleotide sequence ID" value="NZ_FRDM01000001.1"/>
</dbReference>
<evidence type="ECO:0000313" key="2">
    <source>
        <dbReference type="Proteomes" id="UP000184428"/>
    </source>
</evidence>
<sequence>MAIMPADEDVTRLAVQCEQLLGPADSWTPPEGYPDGLGLCIIDAVWSMGVRYGGVRRVVRRYRALRAEEGSDPDVDGAGNLIVAIERTGGPDAFSAVMDNRHRTSTRGGILKAEAVLLCARALVAAGVESAADLRGAVEPTTSAGERAWRAVPGQGSGISWRYLRLLAGVQEVKPDRMITRFVERAIGRPPTPTEAAALVTAVAARLDVDLRGLDHRIWRFQSGRG</sequence>